<keyword evidence="6 9" id="KW-0030">Aminoacyl-tRNA synthetase</keyword>
<dbReference type="EC" id="6.1.1.14" evidence="9"/>
<comment type="caution">
    <text evidence="10">The sequence shown here is derived from an EMBL/GenBank/DDBJ whole genome shotgun (WGS) entry which is preliminary data.</text>
</comment>
<accession>A0A0L6CJS7</accession>
<dbReference type="InterPro" id="IPR045864">
    <property type="entry name" value="aa-tRNA-synth_II/BPL/LPL"/>
</dbReference>
<dbReference type="AlphaFoldDB" id="A0A0L6CJS7"/>
<keyword evidence="3 9" id="KW-0547">Nucleotide-binding</keyword>
<comment type="subcellular location">
    <subcellularLocation>
        <location evidence="9">Cytoplasm</location>
    </subcellularLocation>
</comment>
<dbReference type="GO" id="GO:0004820">
    <property type="term" value="F:glycine-tRNA ligase activity"/>
    <property type="evidence" value="ECO:0007669"/>
    <property type="project" value="UniProtKB-UniRule"/>
</dbReference>
<keyword evidence="11" id="KW-1185">Reference proteome</keyword>
<dbReference type="PROSITE" id="PS50861">
    <property type="entry name" value="AA_TRNA_LIGASE_II_GLYAB"/>
    <property type="match status" value="2"/>
</dbReference>
<keyword evidence="5 9" id="KW-0648">Protein biosynthesis</keyword>
<dbReference type="RefSeq" id="WP_050670370.1">
    <property type="nucleotide sequence ID" value="NZ_LAIR01000002.1"/>
</dbReference>
<dbReference type="FunFam" id="3.30.930.10:FF:000006">
    <property type="entry name" value="Glycine--tRNA ligase alpha subunit"/>
    <property type="match status" value="1"/>
</dbReference>
<sequence length="1009" mass="110013">MLTVQDALIRLQKFWTDRGCMVVQPYNSEVGAGTMNPATLMRVLGPEPWRAAYVEPSVRPDDSRYGENPNRLQTHTQFQVILKPDPGNPQELYLESLEALDIDIHAHDVRFVEDNWAQPAIGAWGLGWEVWLDGMEITQFTYFQQVGGQNLDPVSVELTYGIERIMMAQQGVTHFKDLQYAPGVTYGEAFGQQEYEMSRYYLDDADVDANRDLFEHYTAEAQRLVDARLPIPAHNYVLKSSHAFNVLDSRGAISTTERAKAFSTMRRLAREVARLWVERREELDFPLMKSQTDVKVQVRSAIMPPRPDAEAPETVATSHDSQPLAIEIGVEELPPHVVVQAIEQVRTTLTERLGATRLTHGAIDVVGTPRRIVATVADVSAHEPDAESLRKGPKVAAAYDADGNPTKACEGFARGQKVDPSSLVRAEFDGAEHVAVTVTEKGRPVIEVAEQLVADLVTSLRADKNMRWSDPQLAYSRPIRWLVALWGATVVPAEVSSLRAGRTTYVHRTDVDPLVEVKDAASLRNTLEAHGLVLDPVVRRTQVVDAARTLAASVGGTIDFDGESALVDEITNLVEQPQGILGSYGPKYLELPEQILTTVMRKHQRYLPVRDEAGELMPYFVTIANGDCDDELVRLGNESVIRARYEDAAFFYDADLKVPLTDLRAQISKLTFEDRVGSMADRADRIRDVAAALASSMSLSAEESKTLARAGELAKFDLSSQMVVELSSLAGTMAKEYAARAGETPEVASALLEMEQPRSAGDAVPESRPGALLALADRFDLLMAMFALGAKPTGSSDPFALRRAALGVVSILRKHDALSTVTVASGLAAAADRLRQQGLDVSSESVDAATEFVIGRFGQQLRDEGVSVDLVSSVSSLAGSPGKAEQALGDIASVRHSDTFAPLVEAVQRITRIVPEGTQPSYDRAHLTEPAEVALADAVDGLPDHAADSIPEWAADAGALVEPLGRFFDDVLVMAEDADVKAARLGLLQTVVSRAPRGIDWQALHTAIA</sequence>
<keyword evidence="2 9" id="KW-0436">Ligase</keyword>
<keyword evidence="9" id="KW-0963">Cytoplasm</keyword>
<evidence type="ECO:0000256" key="9">
    <source>
        <dbReference type="HAMAP-Rule" id="MF_00255"/>
    </source>
</evidence>
<comment type="catalytic activity">
    <reaction evidence="7 9">
        <text>tRNA(Gly) + glycine + ATP = glycyl-tRNA(Gly) + AMP + diphosphate</text>
        <dbReference type="Rhea" id="RHEA:16013"/>
        <dbReference type="Rhea" id="RHEA-COMP:9664"/>
        <dbReference type="Rhea" id="RHEA-COMP:9683"/>
        <dbReference type="ChEBI" id="CHEBI:30616"/>
        <dbReference type="ChEBI" id="CHEBI:33019"/>
        <dbReference type="ChEBI" id="CHEBI:57305"/>
        <dbReference type="ChEBI" id="CHEBI:78442"/>
        <dbReference type="ChEBI" id="CHEBI:78522"/>
        <dbReference type="ChEBI" id="CHEBI:456215"/>
        <dbReference type="EC" id="6.1.1.14"/>
    </reaction>
</comment>
<dbReference type="NCBIfam" id="NF011499">
    <property type="entry name" value="PRK14908.1"/>
    <property type="match status" value="1"/>
</dbReference>
<dbReference type="InterPro" id="IPR006194">
    <property type="entry name" value="Gly-tRNA-synth_heterodimer"/>
</dbReference>
<dbReference type="GO" id="GO:0005524">
    <property type="term" value="F:ATP binding"/>
    <property type="evidence" value="ECO:0007669"/>
    <property type="project" value="UniProtKB-UniRule"/>
</dbReference>
<dbReference type="NCBIfam" id="TIGR00388">
    <property type="entry name" value="glyQ"/>
    <property type="match status" value="1"/>
</dbReference>
<evidence type="ECO:0000256" key="4">
    <source>
        <dbReference type="ARBA" id="ARBA00022840"/>
    </source>
</evidence>
<dbReference type="STRING" id="1631356.VV01_13700"/>
<comment type="similarity">
    <text evidence="1 9">Belongs to the class-II aminoacyl-tRNA synthetase family.</text>
</comment>
<dbReference type="SUPFAM" id="SSF109604">
    <property type="entry name" value="HD-domain/PDEase-like"/>
    <property type="match status" value="1"/>
</dbReference>
<dbReference type="PANTHER" id="PTHR30075">
    <property type="entry name" value="GLYCYL-TRNA SYNTHETASE"/>
    <property type="match status" value="1"/>
</dbReference>
<dbReference type="Gene3D" id="1.20.58.180">
    <property type="entry name" value="Class II aaRS and biotin synthetases, domain 2"/>
    <property type="match status" value="1"/>
</dbReference>
<name>A0A0L6CJS7_9MICO</name>
<evidence type="ECO:0000256" key="8">
    <source>
        <dbReference type="HAMAP-Rule" id="MF_00254"/>
    </source>
</evidence>
<evidence type="ECO:0000256" key="1">
    <source>
        <dbReference type="ARBA" id="ARBA00008226"/>
    </source>
</evidence>
<dbReference type="HAMAP" id="MF_00254">
    <property type="entry name" value="Gly_tRNA_synth_alpha"/>
    <property type="match status" value="1"/>
</dbReference>
<dbReference type="InterPro" id="IPR015944">
    <property type="entry name" value="Gly-tRNA-synth_bsu"/>
</dbReference>
<dbReference type="OrthoDB" id="9775440at2"/>
<dbReference type="HAMAP" id="MF_00255">
    <property type="entry name" value="Gly_tRNA_synth_beta"/>
    <property type="match status" value="1"/>
</dbReference>
<evidence type="ECO:0000313" key="10">
    <source>
        <dbReference type="EMBL" id="KNX37969.1"/>
    </source>
</evidence>
<reference evidence="11" key="1">
    <citation type="submission" date="2015-03" db="EMBL/GenBank/DDBJ databases">
        <title>Luteipulveratus halotolerans sp. nov., a novel actinobacterium (Dermacoccaceae) from Sarawak, Malaysia.</title>
        <authorList>
            <person name="Juboi H."/>
            <person name="Basik A."/>
            <person name="Shamsul S.S."/>
            <person name="Arnold P."/>
            <person name="Schmitt E.K."/>
            <person name="Sanglier J.-J."/>
            <person name="Yeo T."/>
        </authorList>
    </citation>
    <scope>NUCLEOTIDE SEQUENCE [LARGE SCALE GENOMIC DNA]</scope>
    <source>
        <strain evidence="11">C296001</strain>
    </source>
</reference>
<dbReference type="GO" id="GO:0005829">
    <property type="term" value="C:cytosol"/>
    <property type="evidence" value="ECO:0007669"/>
    <property type="project" value="TreeGrafter"/>
</dbReference>
<dbReference type="EMBL" id="LAIR01000002">
    <property type="protein sequence ID" value="KNX37969.1"/>
    <property type="molecule type" value="Genomic_DNA"/>
</dbReference>
<protein>
    <recommendedName>
        <fullName evidence="8 9">Multifunctional fusion protein</fullName>
    </recommendedName>
    <domain>
        <recommendedName>
            <fullName evidence="9">Glycine--tRNA ligase beta subunit</fullName>
            <ecNumber evidence="9">6.1.1.14</ecNumber>
        </recommendedName>
        <alternativeName>
            <fullName evidence="9">Glycyl-tRNA synthetase beta subunit</fullName>
            <shortName evidence="9">GlyRS</shortName>
        </alternativeName>
    </domain>
    <domain>
        <recommendedName>
            <fullName evidence="8">Glycine--tRNA ligase alpha subunit</fullName>
        </recommendedName>
        <alternativeName>
            <fullName evidence="8">Glycyl-tRNA synthetase alpha subunit</fullName>
        </alternativeName>
    </domain>
</protein>
<dbReference type="PANTHER" id="PTHR30075:SF2">
    <property type="entry name" value="GLYCINE--TRNA LIGASE, CHLOROPLASTIC_MITOCHONDRIAL 2"/>
    <property type="match status" value="1"/>
</dbReference>
<evidence type="ECO:0000256" key="7">
    <source>
        <dbReference type="ARBA" id="ARBA00047937"/>
    </source>
</evidence>
<dbReference type="InterPro" id="IPR002310">
    <property type="entry name" value="Gly-tRNA_ligase_asu"/>
</dbReference>
<evidence type="ECO:0000313" key="11">
    <source>
        <dbReference type="Proteomes" id="UP000037397"/>
    </source>
</evidence>
<dbReference type="PRINTS" id="PR01044">
    <property type="entry name" value="TRNASYNTHGA"/>
</dbReference>
<organism evidence="10 11">
    <name type="scientific">Luteipulveratus halotolerans</name>
    <dbReference type="NCBI Taxonomy" id="1631356"/>
    <lineage>
        <taxon>Bacteria</taxon>
        <taxon>Bacillati</taxon>
        <taxon>Actinomycetota</taxon>
        <taxon>Actinomycetes</taxon>
        <taxon>Micrococcales</taxon>
        <taxon>Dermacoccaceae</taxon>
        <taxon>Luteipulveratus</taxon>
    </lineage>
</organism>
<dbReference type="NCBIfam" id="TIGR00211">
    <property type="entry name" value="glyS"/>
    <property type="match status" value="1"/>
</dbReference>
<evidence type="ECO:0000256" key="6">
    <source>
        <dbReference type="ARBA" id="ARBA00023146"/>
    </source>
</evidence>
<dbReference type="Proteomes" id="UP000037397">
    <property type="component" value="Unassembled WGS sequence"/>
</dbReference>
<dbReference type="SUPFAM" id="SSF55681">
    <property type="entry name" value="Class II aaRS and biotin synthetases"/>
    <property type="match status" value="1"/>
</dbReference>
<evidence type="ECO:0000256" key="5">
    <source>
        <dbReference type="ARBA" id="ARBA00022917"/>
    </source>
</evidence>
<dbReference type="GO" id="GO:0006426">
    <property type="term" value="P:glycyl-tRNA aminoacylation"/>
    <property type="evidence" value="ECO:0007669"/>
    <property type="project" value="UniProtKB-UniRule"/>
</dbReference>
<dbReference type="Pfam" id="PF02092">
    <property type="entry name" value="tRNA_synt_2f"/>
    <property type="match status" value="1"/>
</dbReference>
<evidence type="ECO:0000256" key="3">
    <source>
        <dbReference type="ARBA" id="ARBA00022741"/>
    </source>
</evidence>
<dbReference type="NCBIfam" id="NF006827">
    <property type="entry name" value="PRK09348.1"/>
    <property type="match status" value="1"/>
</dbReference>
<proteinExistence type="inferred from homology"/>
<comment type="subunit">
    <text evidence="9">Tetramer of two alpha and two beta subunits.</text>
</comment>
<keyword evidence="4 9" id="KW-0067">ATP-binding</keyword>
<dbReference type="PATRIC" id="fig|1631356.3.peg.2699"/>
<dbReference type="Gene3D" id="3.30.930.10">
    <property type="entry name" value="Bira Bifunctional Protein, Domain 2"/>
    <property type="match status" value="1"/>
</dbReference>
<dbReference type="Pfam" id="PF02091">
    <property type="entry name" value="tRNA-synt_2e"/>
    <property type="match status" value="1"/>
</dbReference>
<gene>
    <name evidence="8" type="primary">glyQ</name>
    <name evidence="9" type="synonym">glyS</name>
    <name evidence="10" type="ORF">VV01_13700</name>
</gene>
<evidence type="ECO:0000256" key="2">
    <source>
        <dbReference type="ARBA" id="ARBA00022598"/>
    </source>
</evidence>